<gene>
    <name evidence="2" type="ORF">ACFO4N_01935</name>
</gene>
<dbReference type="InterPro" id="IPR023606">
    <property type="entry name" value="CoA-Trfase_III_dom_1_sf"/>
</dbReference>
<dbReference type="InterPro" id="IPR003673">
    <property type="entry name" value="CoA-Trfase_fam_III"/>
</dbReference>
<dbReference type="InterPro" id="IPR050483">
    <property type="entry name" value="CoA-transferase_III_domain"/>
</dbReference>
<organism evidence="2 3">
    <name type="scientific">Camelliibacillus cellulosilyticus</name>
    <dbReference type="NCBI Taxonomy" id="2174486"/>
    <lineage>
        <taxon>Bacteria</taxon>
        <taxon>Bacillati</taxon>
        <taxon>Bacillota</taxon>
        <taxon>Bacilli</taxon>
        <taxon>Bacillales</taxon>
        <taxon>Sporolactobacillaceae</taxon>
        <taxon>Camelliibacillus</taxon>
    </lineage>
</organism>
<protein>
    <submittedName>
        <fullName evidence="2">CaiB/BaiF CoA transferase family protein</fullName>
    </submittedName>
</protein>
<dbReference type="RefSeq" id="WP_376844527.1">
    <property type="nucleotide sequence ID" value="NZ_JBHSFW010000001.1"/>
</dbReference>
<reference evidence="3" key="1">
    <citation type="journal article" date="2019" name="Int. J. Syst. Evol. Microbiol.">
        <title>The Global Catalogue of Microorganisms (GCM) 10K type strain sequencing project: providing services to taxonomists for standard genome sequencing and annotation.</title>
        <authorList>
            <consortium name="The Broad Institute Genomics Platform"/>
            <consortium name="The Broad Institute Genome Sequencing Center for Infectious Disease"/>
            <person name="Wu L."/>
            <person name="Ma J."/>
        </authorList>
    </citation>
    <scope>NUCLEOTIDE SEQUENCE [LARGE SCALE GENOMIC DNA]</scope>
    <source>
        <strain evidence="3">CGMCC 1.16306</strain>
    </source>
</reference>
<dbReference type="Proteomes" id="UP001596022">
    <property type="component" value="Unassembled WGS sequence"/>
</dbReference>
<dbReference type="SUPFAM" id="SSF89796">
    <property type="entry name" value="CoA-transferase family III (CaiB/BaiF)"/>
    <property type="match status" value="1"/>
</dbReference>
<dbReference type="EMBL" id="JBHSFW010000001">
    <property type="protein sequence ID" value="MFC4617486.1"/>
    <property type="molecule type" value="Genomic_DNA"/>
</dbReference>
<sequence length="396" mass="43303">MREGALSGIKVIDLSRVLAGPYCTMILGDLGAEVIKVEAPGGSDDTRAWGPPFAGGESAYYLCVNRNKKAITLNLKTEAGRQILQTLTADADVVIHNFKPGTMEKWRLDYNTLKEDNPRLIYCGISGYGKTGPYKEIPGYDFVIQAMSGLMSVTGTPETGPLKVGVAITDILTGLYAANAIQAAIIERSRSGYGQDIDLSLYDCAVSAMVNVASNYLISGRVPGRLGNKHPNIVPYQTFRAQDGDMAIAVGNDRQFRKLCEILAIPELADDERFHTNPKRLENLNELETIIDRITQTQPLAFWLAKMKVAGIPSGPIQTMDQVFQDPQVVARNMKTEMNHPTAGKIPLVASPLKLSQSPVSYRHHPPLAGEHTAEILQIHGYTPEEIEKLQQDGTI</sequence>
<evidence type="ECO:0000313" key="3">
    <source>
        <dbReference type="Proteomes" id="UP001596022"/>
    </source>
</evidence>
<dbReference type="InterPro" id="IPR044855">
    <property type="entry name" value="CoA-Trfase_III_dom3_sf"/>
</dbReference>
<evidence type="ECO:0000256" key="1">
    <source>
        <dbReference type="ARBA" id="ARBA00022679"/>
    </source>
</evidence>
<dbReference type="GO" id="GO:0016740">
    <property type="term" value="F:transferase activity"/>
    <property type="evidence" value="ECO:0007669"/>
    <property type="project" value="UniProtKB-KW"/>
</dbReference>
<dbReference type="Gene3D" id="3.40.50.10540">
    <property type="entry name" value="Crotonobetainyl-coa:carnitine coa-transferase, domain 1"/>
    <property type="match status" value="1"/>
</dbReference>
<dbReference type="Gene3D" id="3.30.1540.10">
    <property type="entry name" value="formyl-coa transferase, domain 3"/>
    <property type="match status" value="1"/>
</dbReference>
<dbReference type="PANTHER" id="PTHR48207:SF3">
    <property type="entry name" value="SUCCINATE--HYDROXYMETHYLGLUTARATE COA-TRANSFERASE"/>
    <property type="match status" value="1"/>
</dbReference>
<dbReference type="Pfam" id="PF02515">
    <property type="entry name" value="CoA_transf_3"/>
    <property type="match status" value="1"/>
</dbReference>
<proteinExistence type="predicted"/>
<accession>A0ABV9GGT5</accession>
<comment type="caution">
    <text evidence="2">The sequence shown here is derived from an EMBL/GenBank/DDBJ whole genome shotgun (WGS) entry which is preliminary data.</text>
</comment>
<keyword evidence="3" id="KW-1185">Reference proteome</keyword>
<dbReference type="PANTHER" id="PTHR48207">
    <property type="entry name" value="SUCCINATE--HYDROXYMETHYLGLUTARATE COA-TRANSFERASE"/>
    <property type="match status" value="1"/>
</dbReference>
<name>A0ABV9GGT5_9BACL</name>
<evidence type="ECO:0000313" key="2">
    <source>
        <dbReference type="EMBL" id="MFC4617486.1"/>
    </source>
</evidence>
<keyword evidence="1 2" id="KW-0808">Transferase</keyword>